<dbReference type="PANTHER" id="PTHR12354:SF1">
    <property type="entry name" value="INTERFERON-RELATED DEVELOPMENTAL REGULATOR 1"/>
    <property type="match status" value="1"/>
</dbReference>
<dbReference type="Proteomes" id="UP000663856">
    <property type="component" value="Unassembled WGS sequence"/>
</dbReference>
<dbReference type="EMBL" id="CAJNRF010006003">
    <property type="protein sequence ID" value="CAF2077440.1"/>
    <property type="molecule type" value="Genomic_DNA"/>
</dbReference>
<dbReference type="Pfam" id="PF05004">
    <property type="entry name" value="IFRD"/>
    <property type="match status" value="1"/>
</dbReference>
<dbReference type="AlphaFoldDB" id="A0A816RMH1"/>
<protein>
    <recommendedName>
        <fullName evidence="7">Interferon-related developmental regulator 1</fullName>
    </recommendedName>
</protein>
<evidence type="ECO:0000259" key="3">
    <source>
        <dbReference type="Pfam" id="PF04836"/>
    </source>
</evidence>
<evidence type="ECO:0000313" key="6">
    <source>
        <dbReference type="Proteomes" id="UP000663856"/>
    </source>
</evidence>
<dbReference type="InterPro" id="IPR007701">
    <property type="entry name" value="Interferon-rel_develop_reg_N"/>
</dbReference>
<evidence type="ECO:0000256" key="1">
    <source>
        <dbReference type="ARBA" id="ARBA00008828"/>
    </source>
</evidence>
<feature type="region of interest" description="Disordered" evidence="2">
    <location>
        <begin position="1"/>
        <end position="20"/>
    </location>
</feature>
<dbReference type="InterPro" id="IPR039777">
    <property type="entry name" value="IFRD"/>
</dbReference>
<evidence type="ECO:0000313" key="5">
    <source>
        <dbReference type="EMBL" id="CAF2077440.1"/>
    </source>
</evidence>
<accession>A0A816RMH1</accession>
<sequence>MPKHLKKDRPRNAPNKPGRVDVAEELSAEDDASVCSNISDATSIYDEVEVGLQTGSSVTLSSENLDEKLDSAIEGLRNKDLKTRESALRTIQVLFSKKYLPDAVANRALRTIQVLFSKKYLPDAVANRSENLIEQLVACLKKGSESEGKLAAVVASLFCVQLGESNDELFIKFREAIMPILRDETKSPSLRTSYAQAIGIICFITCEEISSTFDLMKSLETIFSKSYLLHDKTAPIVTHDLQELHTAALASWCLLFTTMPSSHAHDLIRLYAPEKFPGLIESNDADLRNQAGETIAVLYEIAREINSIFADPPESLLMTLDKKANESVKYKGKKEKRIQRATFREIYNSFEEGTNPDITIKFAREVLEISSWTSRLYYNDFSNLLGAGMNVHLKDNAFLRSVFNLDDAAAGDNQQAKGNRFERQLANKAAFKLRTQALQKTRDNKVTRTRHED</sequence>
<dbReference type="InterPro" id="IPR011989">
    <property type="entry name" value="ARM-like"/>
</dbReference>
<evidence type="ECO:0000256" key="2">
    <source>
        <dbReference type="SAM" id="MobiDB-lite"/>
    </source>
</evidence>
<dbReference type="InterPro" id="IPR006921">
    <property type="entry name" value="Interferon-rel_develop_reg_C"/>
</dbReference>
<dbReference type="SUPFAM" id="SSF48371">
    <property type="entry name" value="ARM repeat"/>
    <property type="match status" value="1"/>
</dbReference>
<dbReference type="InterPro" id="IPR016024">
    <property type="entry name" value="ARM-type_fold"/>
</dbReference>
<organism evidence="5 6">
    <name type="scientific">Rotaria magnacalcarata</name>
    <dbReference type="NCBI Taxonomy" id="392030"/>
    <lineage>
        <taxon>Eukaryota</taxon>
        <taxon>Metazoa</taxon>
        <taxon>Spiralia</taxon>
        <taxon>Gnathifera</taxon>
        <taxon>Rotifera</taxon>
        <taxon>Eurotatoria</taxon>
        <taxon>Bdelloidea</taxon>
        <taxon>Philodinida</taxon>
        <taxon>Philodinidae</taxon>
        <taxon>Rotaria</taxon>
    </lineage>
</organism>
<feature type="domain" description="Interferon-related developmental regulator N-terminal" evidence="4">
    <location>
        <begin position="107"/>
        <end position="351"/>
    </location>
</feature>
<reference evidence="5" key="1">
    <citation type="submission" date="2021-02" db="EMBL/GenBank/DDBJ databases">
        <authorList>
            <person name="Nowell W R."/>
        </authorList>
    </citation>
    <scope>NUCLEOTIDE SEQUENCE</scope>
</reference>
<proteinExistence type="inferred from homology"/>
<comment type="similarity">
    <text evidence="1">Belongs to the IFRD family.</text>
</comment>
<dbReference type="Gene3D" id="1.25.10.10">
    <property type="entry name" value="Leucine-rich Repeat Variant"/>
    <property type="match status" value="1"/>
</dbReference>
<evidence type="ECO:0008006" key="7">
    <source>
        <dbReference type="Google" id="ProtNLM"/>
    </source>
</evidence>
<evidence type="ECO:0000259" key="4">
    <source>
        <dbReference type="Pfam" id="PF05004"/>
    </source>
</evidence>
<comment type="caution">
    <text evidence="5">The sequence shown here is derived from an EMBL/GenBank/DDBJ whole genome shotgun (WGS) entry which is preliminary data.</text>
</comment>
<dbReference type="Pfam" id="PF04836">
    <property type="entry name" value="IFRD_C"/>
    <property type="match status" value="1"/>
</dbReference>
<name>A0A816RMH1_9BILA</name>
<feature type="domain" description="Interferon-related developmental regulator C-terminal" evidence="3">
    <location>
        <begin position="396"/>
        <end position="444"/>
    </location>
</feature>
<dbReference type="PANTHER" id="PTHR12354">
    <property type="entry name" value="INTERFERON-RELATED DEVELOPMENTAL REGULATOR"/>
    <property type="match status" value="1"/>
</dbReference>
<gene>
    <name evidence="5" type="ORF">WKI299_LOCUS15430</name>
</gene>